<dbReference type="Proteomes" id="UP000235672">
    <property type="component" value="Unassembled WGS sequence"/>
</dbReference>
<evidence type="ECO:0000313" key="2">
    <source>
        <dbReference type="Proteomes" id="UP000235672"/>
    </source>
</evidence>
<keyword evidence="2" id="KW-1185">Reference proteome</keyword>
<dbReference type="EMBL" id="KZ613481">
    <property type="protein sequence ID" value="PMD21467.1"/>
    <property type="molecule type" value="Genomic_DNA"/>
</dbReference>
<proteinExistence type="predicted"/>
<name>A0A2J6Q5A0_9HELO</name>
<evidence type="ECO:0000313" key="1">
    <source>
        <dbReference type="EMBL" id="PMD21467.1"/>
    </source>
</evidence>
<organism evidence="1 2">
    <name type="scientific">Hyaloscypha hepaticicola</name>
    <dbReference type="NCBI Taxonomy" id="2082293"/>
    <lineage>
        <taxon>Eukaryota</taxon>
        <taxon>Fungi</taxon>
        <taxon>Dikarya</taxon>
        <taxon>Ascomycota</taxon>
        <taxon>Pezizomycotina</taxon>
        <taxon>Leotiomycetes</taxon>
        <taxon>Helotiales</taxon>
        <taxon>Hyaloscyphaceae</taxon>
        <taxon>Hyaloscypha</taxon>
    </lineage>
</organism>
<dbReference type="AlphaFoldDB" id="A0A2J6Q5A0"/>
<reference evidence="1 2" key="1">
    <citation type="submission" date="2016-05" db="EMBL/GenBank/DDBJ databases">
        <title>A degradative enzymes factory behind the ericoid mycorrhizal symbiosis.</title>
        <authorList>
            <consortium name="DOE Joint Genome Institute"/>
            <person name="Martino E."/>
            <person name="Morin E."/>
            <person name="Grelet G."/>
            <person name="Kuo A."/>
            <person name="Kohler A."/>
            <person name="Daghino S."/>
            <person name="Barry K."/>
            <person name="Choi C."/>
            <person name="Cichocki N."/>
            <person name="Clum A."/>
            <person name="Copeland A."/>
            <person name="Hainaut M."/>
            <person name="Haridas S."/>
            <person name="Labutti K."/>
            <person name="Lindquist E."/>
            <person name="Lipzen A."/>
            <person name="Khouja H.-R."/>
            <person name="Murat C."/>
            <person name="Ohm R."/>
            <person name="Olson A."/>
            <person name="Spatafora J."/>
            <person name="Veneault-Fourrey C."/>
            <person name="Henrissat B."/>
            <person name="Grigoriev I."/>
            <person name="Martin F."/>
            <person name="Perotto S."/>
        </authorList>
    </citation>
    <scope>NUCLEOTIDE SEQUENCE [LARGE SCALE GENOMIC DNA]</scope>
    <source>
        <strain evidence="1 2">UAMH 7357</strain>
    </source>
</reference>
<gene>
    <name evidence="1" type="ORF">NA56DRAFT_127461</name>
</gene>
<protein>
    <submittedName>
        <fullName evidence="1">Uncharacterized protein</fullName>
    </submittedName>
</protein>
<sequence>MWRDLKIYFFYIQRLSVHFNQQLIGRRKSVSQLRTLLSNHVSRSARIYPQLMTD</sequence>
<accession>A0A2J6Q5A0</accession>